<evidence type="ECO:0000313" key="3">
    <source>
        <dbReference type="EMBL" id="MBC8600722.1"/>
    </source>
</evidence>
<sequence>MKRMNKKTISNILIGLVAVSSLNAQSPVTVERQSVQRSGSDLVINMRVDISNMELGRNRTVVCTPLLQKGDSLMALPPVIVNGRVRQIAYERRNGAVLVQPGEVVVRRKNKTEQKVDYLMKVPYRTWMNRADVSMVTDLCGCGWETLQNDKSHLFAINLEAPEMKPVPVFMAPAAEEVKKRALNGQAYLDFPVNSTVIRPDYRKNPSELAAIRSTIEAVKENKNATITHISIKGFASPEGTYANNGRLAKGRAEALLDYVKELYDLSGIRCDVTSEPEDWEGLETRLSASNLEGKEDALAIIRADEPADPDAREWKLKQLPVYKQLLNEIYPALRHSDYVVEYNIRNFTVEEARDIIYRDPSQLSLEEMHRVALTYPAGSDEFKEVFEIAVRMYPDDPVSNLNAANIALQNKQADKARRYLVKATPSPEKELAEAIVLMLEEKWPEAEAALNRLTDKPKVAEAVAANLKIVKQMQE</sequence>
<dbReference type="InterPro" id="IPR024480">
    <property type="entry name" value="DUF3868"/>
</dbReference>
<dbReference type="Proteomes" id="UP000629596">
    <property type="component" value="Unassembled WGS sequence"/>
</dbReference>
<evidence type="ECO:0000313" key="5">
    <source>
        <dbReference type="Proteomes" id="UP000256321"/>
    </source>
</evidence>
<feature type="signal peptide" evidence="1">
    <location>
        <begin position="1"/>
        <end position="24"/>
    </location>
</feature>
<evidence type="ECO:0000259" key="2">
    <source>
        <dbReference type="Pfam" id="PF12984"/>
    </source>
</evidence>
<dbReference type="AlphaFoldDB" id="A0A3D8HJF9"/>
<dbReference type="Proteomes" id="UP000256321">
    <property type="component" value="Unassembled WGS sequence"/>
</dbReference>
<comment type="caution">
    <text evidence="4">The sequence shown here is derived from an EMBL/GenBank/DDBJ whole genome shotgun (WGS) entry which is preliminary data.</text>
</comment>
<proteinExistence type="predicted"/>
<feature type="domain" description="DUF3868" evidence="2">
    <location>
        <begin position="16"/>
        <end position="93"/>
    </location>
</feature>
<evidence type="ECO:0000256" key="1">
    <source>
        <dbReference type="SAM" id="SignalP"/>
    </source>
</evidence>
<accession>A0A3D8HJF9</accession>
<feature type="chain" id="PRO_5017578299" evidence="1">
    <location>
        <begin position="25"/>
        <end position="476"/>
    </location>
</feature>
<name>A0A3D8HJF9_9BACT</name>
<reference evidence="3 6" key="2">
    <citation type="submission" date="2020-08" db="EMBL/GenBank/DDBJ databases">
        <title>Genome public.</title>
        <authorList>
            <person name="Liu C."/>
            <person name="Sun Q."/>
        </authorList>
    </citation>
    <scope>NUCLEOTIDE SEQUENCE [LARGE SCALE GENOMIC DNA]</scope>
    <source>
        <strain evidence="3 6">426_9</strain>
    </source>
</reference>
<protein>
    <submittedName>
        <fullName evidence="4">DUF3868 domain-containing protein</fullName>
    </submittedName>
</protein>
<dbReference type="InterPro" id="IPR036737">
    <property type="entry name" value="OmpA-like_sf"/>
</dbReference>
<dbReference type="EMBL" id="QREV01000004">
    <property type="protein sequence ID" value="RDU50717.1"/>
    <property type="molecule type" value="Genomic_DNA"/>
</dbReference>
<keyword evidence="1" id="KW-0732">Signal</keyword>
<dbReference type="Pfam" id="PF12984">
    <property type="entry name" value="DUF3868"/>
    <property type="match status" value="1"/>
</dbReference>
<reference evidence="4 5" key="1">
    <citation type="submission" date="2018-07" db="EMBL/GenBank/DDBJ databases">
        <title>Parabacteroides acidifaciens nov. sp., isolated from human feces.</title>
        <authorList>
            <person name="Wang Y.J."/>
        </authorList>
    </citation>
    <scope>NUCLEOTIDE SEQUENCE [LARGE SCALE GENOMIC DNA]</scope>
    <source>
        <strain evidence="4 5">426-9</strain>
    </source>
</reference>
<dbReference type="Gene3D" id="3.30.1330.60">
    <property type="entry name" value="OmpA-like domain"/>
    <property type="match status" value="1"/>
</dbReference>
<keyword evidence="6" id="KW-1185">Reference proteome</keyword>
<dbReference type="RefSeq" id="WP_115498238.1">
    <property type="nucleotide sequence ID" value="NZ_JACRTI010000004.1"/>
</dbReference>
<organism evidence="4 5">
    <name type="scientific">Parabacteroides acidifaciens</name>
    <dbReference type="NCBI Taxonomy" id="2290935"/>
    <lineage>
        <taxon>Bacteria</taxon>
        <taxon>Pseudomonadati</taxon>
        <taxon>Bacteroidota</taxon>
        <taxon>Bacteroidia</taxon>
        <taxon>Bacteroidales</taxon>
        <taxon>Tannerellaceae</taxon>
        <taxon>Parabacteroides</taxon>
    </lineage>
</organism>
<gene>
    <name evidence="4" type="ORF">DWU89_03240</name>
    <name evidence="3" type="ORF">H8784_03195</name>
</gene>
<evidence type="ECO:0000313" key="4">
    <source>
        <dbReference type="EMBL" id="RDU50717.1"/>
    </source>
</evidence>
<dbReference type="EMBL" id="JACRTI010000004">
    <property type="protein sequence ID" value="MBC8600722.1"/>
    <property type="molecule type" value="Genomic_DNA"/>
</dbReference>
<dbReference type="SUPFAM" id="SSF103088">
    <property type="entry name" value="OmpA-like"/>
    <property type="match status" value="1"/>
</dbReference>
<evidence type="ECO:0000313" key="6">
    <source>
        <dbReference type="Proteomes" id="UP000629596"/>
    </source>
</evidence>